<dbReference type="Gene3D" id="3.30.70.100">
    <property type="match status" value="1"/>
</dbReference>
<evidence type="ECO:0000313" key="1">
    <source>
        <dbReference type="EMBL" id="KAF7315073.1"/>
    </source>
</evidence>
<comment type="caution">
    <text evidence="1">The sequence shown here is derived from an EMBL/GenBank/DDBJ whole genome shotgun (WGS) entry which is preliminary data.</text>
</comment>
<dbReference type="AlphaFoldDB" id="A0A8H6TAS4"/>
<reference evidence="1" key="1">
    <citation type="submission" date="2020-05" db="EMBL/GenBank/DDBJ databases">
        <title>Mycena genomes resolve the evolution of fungal bioluminescence.</title>
        <authorList>
            <person name="Tsai I.J."/>
        </authorList>
    </citation>
    <scope>NUCLEOTIDE SEQUENCE</scope>
    <source>
        <strain evidence="1">171206Taipei</strain>
    </source>
</reference>
<organism evidence="1 2">
    <name type="scientific">Mycena indigotica</name>
    <dbReference type="NCBI Taxonomy" id="2126181"/>
    <lineage>
        <taxon>Eukaryota</taxon>
        <taxon>Fungi</taxon>
        <taxon>Dikarya</taxon>
        <taxon>Basidiomycota</taxon>
        <taxon>Agaricomycotina</taxon>
        <taxon>Agaricomycetes</taxon>
        <taxon>Agaricomycetidae</taxon>
        <taxon>Agaricales</taxon>
        <taxon>Marasmiineae</taxon>
        <taxon>Mycenaceae</taxon>
        <taxon>Mycena</taxon>
    </lineage>
</organism>
<name>A0A8H6TAS4_9AGAR</name>
<accession>A0A8H6TAS4</accession>
<dbReference type="SUPFAM" id="SSF54909">
    <property type="entry name" value="Dimeric alpha+beta barrel"/>
    <property type="match status" value="1"/>
</dbReference>
<proteinExistence type="predicted"/>
<dbReference type="Proteomes" id="UP000636479">
    <property type="component" value="Unassembled WGS sequence"/>
</dbReference>
<evidence type="ECO:0000313" key="2">
    <source>
        <dbReference type="Proteomes" id="UP000636479"/>
    </source>
</evidence>
<keyword evidence="2" id="KW-1185">Reference proteome</keyword>
<dbReference type="OrthoDB" id="2851338at2759"/>
<protein>
    <submittedName>
        <fullName evidence="1">Uncharacterized protein</fullName>
    </submittedName>
</protein>
<dbReference type="GeneID" id="59339702"/>
<dbReference type="InterPro" id="IPR011008">
    <property type="entry name" value="Dimeric_a/b-barrel"/>
</dbReference>
<sequence>MAALLVVLGSTMARAKKILSAVQHGATLYQNEEVVVVFALIEGEVPDLEVIGRTIGEEEGGLDIRLYHPLESDPQIRIPLASTDQHILVFNGMTPDEGMEEEFNAWYADEHIAMLQQVPGWRSSIRFKLLHALGDPQTGGVTKYLALHEWATRDAFSTKEFQAATNTPWRTRVVIGGVHQKERLVLEFQGEAKLM</sequence>
<dbReference type="EMBL" id="JACAZF010000001">
    <property type="protein sequence ID" value="KAF7315073.1"/>
    <property type="molecule type" value="Genomic_DNA"/>
</dbReference>
<dbReference type="RefSeq" id="XP_037225096.1">
    <property type="nucleotide sequence ID" value="XM_037357186.1"/>
</dbReference>
<gene>
    <name evidence="1" type="ORF">MIND_00021500</name>
</gene>